<dbReference type="OMA" id="FQFPLWS"/>
<dbReference type="GO" id="GO:0010406">
    <property type="term" value="P:classical arabinogalactan protein metabolic process"/>
    <property type="evidence" value="ECO:0000318"/>
    <property type="project" value="GO_Central"/>
</dbReference>
<dbReference type="SUPFAM" id="SSF75005">
    <property type="entry name" value="Arabinanase/levansucrase/invertase"/>
    <property type="match status" value="1"/>
</dbReference>
<proteinExistence type="inferred from homology"/>
<evidence type="ECO:0008006" key="7">
    <source>
        <dbReference type="Google" id="ProtNLM"/>
    </source>
</evidence>
<dbReference type="InterPro" id="IPR006710">
    <property type="entry name" value="Glyco_hydro_43"/>
</dbReference>
<dbReference type="STRING" id="88036.D8SKB0"/>
<evidence type="ECO:0000313" key="5">
    <source>
        <dbReference type="EMBL" id="EFJ15306.1"/>
    </source>
</evidence>
<gene>
    <name evidence="5" type="ORF">SELMODRAFT_44066</name>
</gene>
<sequence length="363" mass="41209">LSELSPDRRLFYFPDRNLAAVDPSSSSEEERDFFFPGREWRDVNGLPIQAHGGGILYTPETRTFYWYGENKQGPTYRLHKKSSARVDLIGISCYSSQDLWRWKNEGLVLKADTTNTSSDLHTSNVAERPKVIFNNHTRQFVMYLHIDNANYSKASVGIATSSSPLGPFTYLGSTKPHGFDSRDMTIFKDEDDGSAFLVYSSQSNSELHISQLTPDYLGLSPAVSRALVNQHREAPAVFKHGNFFYMITSGCTGWWPNQALLHAAESMLGPWETLGDPCVGASDEFRLTTFFSQVAFVLPLPGLRDLFVFVADRWNPGNLSDSRYVWLPLTIDGRLDGPPEDDSFEFPMWSRVSVRWHRKWKLP</sequence>
<evidence type="ECO:0000256" key="4">
    <source>
        <dbReference type="RuleBase" id="RU361187"/>
    </source>
</evidence>
<dbReference type="InParanoid" id="D8SKB0"/>
<dbReference type="Pfam" id="PF04616">
    <property type="entry name" value="Glyco_hydro_43"/>
    <property type="match status" value="1"/>
</dbReference>
<evidence type="ECO:0000256" key="1">
    <source>
        <dbReference type="ARBA" id="ARBA00009865"/>
    </source>
</evidence>
<feature type="non-terminal residue" evidence="5">
    <location>
        <position position="1"/>
    </location>
</feature>
<dbReference type="HOGENOM" id="CLU_016116_0_1_1"/>
<keyword evidence="3 4" id="KW-0326">Glycosidase</keyword>
<protein>
    <recommendedName>
        <fullName evidence="7">Glycosyl hydrolase family 32 N-terminal domain-containing protein</fullName>
    </recommendedName>
</protein>
<evidence type="ECO:0000256" key="3">
    <source>
        <dbReference type="ARBA" id="ARBA00023295"/>
    </source>
</evidence>
<dbReference type="InterPro" id="IPR023296">
    <property type="entry name" value="Glyco_hydro_beta-prop_sf"/>
</dbReference>
<dbReference type="AlphaFoldDB" id="D8SKB0"/>
<dbReference type="PANTHER" id="PTHR22925:SF3">
    <property type="entry name" value="GLYCOSYL HYDROLASE FAMILY PROTEIN 43"/>
    <property type="match status" value="1"/>
</dbReference>
<dbReference type="eggNOG" id="ENOG502QW2A">
    <property type="taxonomic scope" value="Eukaryota"/>
</dbReference>
<dbReference type="OrthoDB" id="9970295at2759"/>
<name>D8SKB0_SELML</name>
<accession>D8SKB0</accession>
<feature type="non-terminal residue" evidence="5">
    <location>
        <position position="363"/>
    </location>
</feature>
<dbReference type="FunCoup" id="D8SKB0">
    <property type="interactions" value="51"/>
</dbReference>
<dbReference type="PANTHER" id="PTHR22925">
    <property type="entry name" value="GLYCOSYL HYDROLASE 43 FAMILY MEMBER"/>
    <property type="match status" value="1"/>
</dbReference>
<dbReference type="KEGG" id="smo:SELMODRAFT_44066"/>
<dbReference type="GO" id="GO:0005794">
    <property type="term" value="C:Golgi apparatus"/>
    <property type="evidence" value="ECO:0000318"/>
    <property type="project" value="GO_Central"/>
</dbReference>
<dbReference type="CDD" id="cd18825">
    <property type="entry name" value="GH43_CtGH43-like"/>
    <property type="match status" value="1"/>
</dbReference>
<dbReference type="EMBL" id="GL377624">
    <property type="protein sequence ID" value="EFJ15306.1"/>
    <property type="molecule type" value="Genomic_DNA"/>
</dbReference>
<reference evidence="5 6" key="1">
    <citation type="journal article" date="2011" name="Science">
        <title>The Selaginella genome identifies genetic changes associated with the evolution of vascular plants.</title>
        <authorList>
            <person name="Banks J.A."/>
            <person name="Nishiyama T."/>
            <person name="Hasebe M."/>
            <person name="Bowman J.L."/>
            <person name="Gribskov M."/>
            <person name="dePamphilis C."/>
            <person name="Albert V.A."/>
            <person name="Aono N."/>
            <person name="Aoyama T."/>
            <person name="Ambrose B.A."/>
            <person name="Ashton N.W."/>
            <person name="Axtell M.J."/>
            <person name="Barker E."/>
            <person name="Barker M.S."/>
            <person name="Bennetzen J.L."/>
            <person name="Bonawitz N.D."/>
            <person name="Chapple C."/>
            <person name="Cheng C."/>
            <person name="Correa L.G."/>
            <person name="Dacre M."/>
            <person name="DeBarry J."/>
            <person name="Dreyer I."/>
            <person name="Elias M."/>
            <person name="Engstrom E.M."/>
            <person name="Estelle M."/>
            <person name="Feng L."/>
            <person name="Finet C."/>
            <person name="Floyd S.K."/>
            <person name="Frommer W.B."/>
            <person name="Fujita T."/>
            <person name="Gramzow L."/>
            <person name="Gutensohn M."/>
            <person name="Harholt J."/>
            <person name="Hattori M."/>
            <person name="Heyl A."/>
            <person name="Hirai T."/>
            <person name="Hiwatashi Y."/>
            <person name="Ishikawa M."/>
            <person name="Iwata M."/>
            <person name="Karol K.G."/>
            <person name="Koehler B."/>
            <person name="Kolukisaoglu U."/>
            <person name="Kubo M."/>
            <person name="Kurata T."/>
            <person name="Lalonde S."/>
            <person name="Li K."/>
            <person name="Li Y."/>
            <person name="Litt A."/>
            <person name="Lyons E."/>
            <person name="Manning G."/>
            <person name="Maruyama T."/>
            <person name="Michael T.P."/>
            <person name="Mikami K."/>
            <person name="Miyazaki S."/>
            <person name="Morinaga S."/>
            <person name="Murata T."/>
            <person name="Mueller-Roeber B."/>
            <person name="Nelson D.R."/>
            <person name="Obara M."/>
            <person name="Oguri Y."/>
            <person name="Olmstead R.G."/>
            <person name="Onodera N."/>
            <person name="Petersen B.L."/>
            <person name="Pils B."/>
            <person name="Prigge M."/>
            <person name="Rensing S.A."/>
            <person name="Riano-Pachon D.M."/>
            <person name="Roberts A.W."/>
            <person name="Sato Y."/>
            <person name="Scheller H.V."/>
            <person name="Schulz B."/>
            <person name="Schulz C."/>
            <person name="Shakirov E.V."/>
            <person name="Shibagaki N."/>
            <person name="Shinohara N."/>
            <person name="Shippen D.E."/>
            <person name="Soerensen I."/>
            <person name="Sotooka R."/>
            <person name="Sugimoto N."/>
            <person name="Sugita M."/>
            <person name="Sumikawa N."/>
            <person name="Tanurdzic M."/>
            <person name="Theissen G."/>
            <person name="Ulvskov P."/>
            <person name="Wakazuki S."/>
            <person name="Weng J.K."/>
            <person name="Willats W.W."/>
            <person name="Wipf D."/>
            <person name="Wolf P.G."/>
            <person name="Yang L."/>
            <person name="Zimmer A.D."/>
            <person name="Zhu Q."/>
            <person name="Mitros T."/>
            <person name="Hellsten U."/>
            <person name="Loque D."/>
            <person name="Otillar R."/>
            <person name="Salamov A."/>
            <person name="Schmutz J."/>
            <person name="Shapiro H."/>
            <person name="Lindquist E."/>
            <person name="Lucas S."/>
            <person name="Rokhsar D."/>
            <person name="Grigoriev I.V."/>
        </authorList>
    </citation>
    <scope>NUCLEOTIDE SEQUENCE [LARGE SCALE GENOMIC DNA]</scope>
</reference>
<dbReference type="GO" id="GO:0004565">
    <property type="term" value="F:beta-galactosidase activity"/>
    <property type="evidence" value="ECO:0000318"/>
    <property type="project" value="GO_Central"/>
</dbReference>
<comment type="similarity">
    <text evidence="1 4">Belongs to the glycosyl hydrolase 43 family.</text>
</comment>
<dbReference type="GO" id="GO:0005975">
    <property type="term" value="P:carbohydrate metabolic process"/>
    <property type="evidence" value="ECO:0007669"/>
    <property type="project" value="InterPro"/>
</dbReference>
<organism evidence="6">
    <name type="scientific">Selaginella moellendorffii</name>
    <name type="common">Spikemoss</name>
    <dbReference type="NCBI Taxonomy" id="88036"/>
    <lineage>
        <taxon>Eukaryota</taxon>
        <taxon>Viridiplantae</taxon>
        <taxon>Streptophyta</taxon>
        <taxon>Embryophyta</taxon>
        <taxon>Tracheophyta</taxon>
        <taxon>Lycopodiopsida</taxon>
        <taxon>Selaginellales</taxon>
        <taxon>Selaginellaceae</taxon>
        <taxon>Selaginella</taxon>
    </lineage>
</organism>
<keyword evidence="2 4" id="KW-0378">Hydrolase</keyword>
<dbReference type="Gene3D" id="2.115.10.20">
    <property type="entry name" value="Glycosyl hydrolase domain, family 43"/>
    <property type="match status" value="1"/>
</dbReference>
<evidence type="ECO:0000256" key="2">
    <source>
        <dbReference type="ARBA" id="ARBA00022801"/>
    </source>
</evidence>
<dbReference type="Proteomes" id="UP000001514">
    <property type="component" value="Unassembled WGS sequence"/>
</dbReference>
<evidence type="ECO:0000313" key="6">
    <source>
        <dbReference type="Proteomes" id="UP000001514"/>
    </source>
</evidence>
<keyword evidence="6" id="KW-1185">Reference proteome</keyword>